<accession>A0A644ULH3</accession>
<dbReference type="InterPro" id="IPR036397">
    <property type="entry name" value="RNaseH_sf"/>
</dbReference>
<dbReference type="GO" id="GO:0005829">
    <property type="term" value="C:cytosol"/>
    <property type="evidence" value="ECO:0007669"/>
    <property type="project" value="TreeGrafter"/>
</dbReference>
<organism evidence="2">
    <name type="scientific">bioreactor metagenome</name>
    <dbReference type="NCBI Taxonomy" id="1076179"/>
    <lineage>
        <taxon>unclassified sequences</taxon>
        <taxon>metagenomes</taxon>
        <taxon>ecological metagenomes</taxon>
    </lineage>
</organism>
<proteinExistence type="predicted"/>
<evidence type="ECO:0000259" key="1">
    <source>
        <dbReference type="Pfam" id="PF00929"/>
    </source>
</evidence>
<dbReference type="PANTHER" id="PTHR30231:SF42">
    <property type="entry name" value="EXONUCLEASE"/>
    <property type="match status" value="1"/>
</dbReference>
<dbReference type="GO" id="GO:0008408">
    <property type="term" value="F:3'-5' exonuclease activity"/>
    <property type="evidence" value="ECO:0007669"/>
    <property type="project" value="TreeGrafter"/>
</dbReference>
<comment type="caution">
    <text evidence="2">The sequence shown here is derived from an EMBL/GenBank/DDBJ whole genome shotgun (WGS) entry which is preliminary data.</text>
</comment>
<dbReference type="Pfam" id="PF00929">
    <property type="entry name" value="RNase_T"/>
    <property type="match status" value="1"/>
</dbReference>
<dbReference type="SUPFAM" id="SSF53098">
    <property type="entry name" value="Ribonuclease H-like"/>
    <property type="match status" value="1"/>
</dbReference>
<dbReference type="EC" id="2.7.7.7" evidence="2"/>
<dbReference type="GO" id="GO:0003887">
    <property type="term" value="F:DNA-directed DNA polymerase activity"/>
    <property type="evidence" value="ECO:0007669"/>
    <property type="project" value="UniProtKB-EC"/>
</dbReference>
<keyword evidence="2" id="KW-0548">Nucleotidyltransferase</keyword>
<dbReference type="InterPro" id="IPR013520">
    <property type="entry name" value="Ribonucl_H"/>
</dbReference>
<name>A0A644ULH3_9ZZZZ</name>
<gene>
    <name evidence="2" type="primary">polC_14</name>
    <name evidence="2" type="ORF">SDC9_25700</name>
</gene>
<feature type="domain" description="Exonuclease" evidence="1">
    <location>
        <begin position="3"/>
        <end position="100"/>
    </location>
</feature>
<dbReference type="PANTHER" id="PTHR30231">
    <property type="entry name" value="DNA POLYMERASE III SUBUNIT EPSILON"/>
    <property type="match status" value="1"/>
</dbReference>
<keyword evidence="2" id="KW-0808">Transferase</keyword>
<sequence length="107" mass="12370">MTKKDTINAENFPEVWSNIVGRIKNLPLVAHNSQFDEGCLKESYERYNMNYPYFQFYCTLQKARQVIPNLPNYQLDTVSKHLGFTLENHHNALADAEACAFIATKIL</sequence>
<dbReference type="GO" id="GO:0003676">
    <property type="term" value="F:nucleic acid binding"/>
    <property type="evidence" value="ECO:0007669"/>
    <property type="project" value="InterPro"/>
</dbReference>
<dbReference type="Gene3D" id="3.30.420.10">
    <property type="entry name" value="Ribonuclease H-like superfamily/Ribonuclease H"/>
    <property type="match status" value="1"/>
</dbReference>
<dbReference type="InterPro" id="IPR012337">
    <property type="entry name" value="RNaseH-like_sf"/>
</dbReference>
<protein>
    <submittedName>
        <fullName evidence="2">DNA polymerase III PolC-type</fullName>
        <ecNumber evidence="2">2.7.7.7</ecNumber>
    </submittedName>
</protein>
<dbReference type="AlphaFoldDB" id="A0A644ULH3"/>
<dbReference type="EMBL" id="VSSQ01000130">
    <property type="protein sequence ID" value="MPL79814.1"/>
    <property type="molecule type" value="Genomic_DNA"/>
</dbReference>
<reference evidence="2" key="1">
    <citation type="submission" date="2019-08" db="EMBL/GenBank/DDBJ databases">
        <authorList>
            <person name="Kucharzyk K."/>
            <person name="Murdoch R.W."/>
            <person name="Higgins S."/>
            <person name="Loffler F."/>
        </authorList>
    </citation>
    <scope>NUCLEOTIDE SEQUENCE</scope>
</reference>
<evidence type="ECO:0000313" key="2">
    <source>
        <dbReference type="EMBL" id="MPL79814.1"/>
    </source>
</evidence>